<dbReference type="InterPro" id="IPR052198">
    <property type="entry name" value="IorB_Oxidoreductase"/>
</dbReference>
<dbReference type="RefSeq" id="WP_379557125.1">
    <property type="nucleotide sequence ID" value="NZ_JBHTJS010000007.1"/>
</dbReference>
<evidence type="ECO:0000256" key="1">
    <source>
        <dbReference type="ARBA" id="ARBA00023002"/>
    </source>
</evidence>
<dbReference type="InterPro" id="IPR002869">
    <property type="entry name" value="Pyrv_flavodox_OxRed_cen"/>
</dbReference>
<name>A0ABW3KEF1_9GAMM</name>
<dbReference type="NCBIfam" id="NF006179">
    <property type="entry name" value="PRK08312.1"/>
    <property type="match status" value="1"/>
</dbReference>
<evidence type="ECO:0000313" key="4">
    <source>
        <dbReference type="EMBL" id="MFD1007202.1"/>
    </source>
</evidence>
<protein>
    <submittedName>
        <fullName evidence="4">Indolepyruvate oxidoreductase subunit beta family protein</fullName>
    </submittedName>
</protein>
<dbReference type="Pfam" id="PF01558">
    <property type="entry name" value="POR"/>
    <property type="match status" value="1"/>
</dbReference>
<dbReference type="EMBL" id="JBHTJS010000007">
    <property type="protein sequence ID" value="MFD1007202.1"/>
    <property type="molecule type" value="Genomic_DNA"/>
</dbReference>
<evidence type="ECO:0000259" key="3">
    <source>
        <dbReference type="Pfam" id="PF20169"/>
    </source>
</evidence>
<dbReference type="InterPro" id="IPR046667">
    <property type="entry name" value="DUF6537"/>
</dbReference>
<accession>A0ABW3KEF1</accession>
<gene>
    <name evidence="4" type="ORF">ACFQ1C_03395</name>
</gene>
<keyword evidence="5" id="KW-1185">Reference proteome</keyword>
<comment type="caution">
    <text evidence="4">The sequence shown here is derived from an EMBL/GenBank/DDBJ whole genome shotgun (WGS) entry which is preliminary data.</text>
</comment>
<dbReference type="InterPro" id="IPR019752">
    <property type="entry name" value="Pyrv/ketoisovalerate_OxRed_cat"/>
</dbReference>
<dbReference type="PANTHER" id="PTHR43854:SF1">
    <property type="entry name" value="INDOLEPYRUVATE OXIDOREDUCTASE SUBUNIT IORB"/>
    <property type="match status" value="1"/>
</dbReference>
<evidence type="ECO:0000259" key="2">
    <source>
        <dbReference type="Pfam" id="PF01558"/>
    </source>
</evidence>
<dbReference type="Gene3D" id="3.40.920.10">
    <property type="entry name" value="Pyruvate-ferredoxin oxidoreductase, PFOR, domain III"/>
    <property type="match status" value="1"/>
</dbReference>
<dbReference type="PANTHER" id="PTHR43854">
    <property type="entry name" value="INDOLEPYRUVATE OXIDOREDUCTASE SUBUNIT IORB"/>
    <property type="match status" value="1"/>
</dbReference>
<dbReference type="Proteomes" id="UP001597048">
    <property type="component" value="Unassembled WGS sequence"/>
</dbReference>
<organism evidence="4 5">
    <name type="scientific">Oceanisphaera ostreae</name>
    <dbReference type="NCBI Taxonomy" id="914151"/>
    <lineage>
        <taxon>Bacteria</taxon>
        <taxon>Pseudomonadati</taxon>
        <taxon>Pseudomonadota</taxon>
        <taxon>Gammaproteobacteria</taxon>
        <taxon>Aeromonadales</taxon>
        <taxon>Aeromonadaceae</taxon>
        <taxon>Oceanisphaera</taxon>
    </lineage>
</organism>
<proteinExistence type="predicted"/>
<reference evidence="5" key="1">
    <citation type="journal article" date="2019" name="Int. J. Syst. Evol. Microbiol.">
        <title>The Global Catalogue of Microorganisms (GCM) 10K type strain sequencing project: providing services to taxonomists for standard genome sequencing and annotation.</title>
        <authorList>
            <consortium name="The Broad Institute Genomics Platform"/>
            <consortium name="The Broad Institute Genome Sequencing Center for Infectious Disease"/>
            <person name="Wu L."/>
            <person name="Ma J."/>
        </authorList>
    </citation>
    <scope>NUCLEOTIDE SEQUENCE [LARGE SCALE GENOMIC DNA]</scope>
    <source>
        <strain evidence="5">CCUG 60525</strain>
    </source>
</reference>
<keyword evidence="1" id="KW-0560">Oxidoreductase</keyword>
<feature type="domain" description="DUF6537" evidence="3">
    <location>
        <begin position="256"/>
        <end position="470"/>
    </location>
</feature>
<evidence type="ECO:0000313" key="5">
    <source>
        <dbReference type="Proteomes" id="UP001597048"/>
    </source>
</evidence>
<feature type="domain" description="Pyruvate/ketoisovalerate oxidoreductase catalytic" evidence="2">
    <location>
        <begin position="17"/>
        <end position="208"/>
    </location>
</feature>
<dbReference type="Pfam" id="PF20169">
    <property type="entry name" value="DUF6537"/>
    <property type="match status" value="1"/>
</dbReference>
<sequence length="538" mass="59054">MKTANQKRINIAITAMGGQGGGVLADWIVSMGEGAGWLAQSSSVPGVAQRTGATVYYLELFDHTETKAEGLGPVLSLSPASGDVDLVIAAELMEAGRAIQRNFVTPERTTLIASSHRAYAVSEKEAMGNGIADSESVHTAAKEMARRYISFDMAAVAEQTGSVISAVLFGAIYGSGVLPFPRTAFEQAIRDGGIGVDKSLAAFSAGAEHSQSPDDSVQMQAAAVVEKIPCWQYRGDDAEVKALLHSIKQDFPNILSDTVMEGVRRMLDHSDLRYARLYVERMQRLLELDGAHGGDDKEGRHFSDEVVSRLALWMAYEDSIRVADIKTRSHRFARLYQEVGIKEDKVSYFTEFLHPRLEEVAEVLPERMGRWLLRTNWAGRVMTKLFAGPKKLSTQSLPGFLSLYLVARMRPLRRYSLRDAIEQQQINQWLQQLEETLSRDYKLACELAALPELIKGYSKTRERGLRNFNILSAAARSLCGKDSAADILRELKAAALKSEKGSELAVALSRHNLAHLLPSEIGVAKAATAEIAVQPCAE</sequence>